<evidence type="ECO:0000313" key="1">
    <source>
        <dbReference type="EMBL" id="KAF3037204.1"/>
    </source>
</evidence>
<gene>
    <name evidence="1" type="ORF">E8E12_003469</name>
</gene>
<accession>A0A9P4WNI6</accession>
<organism evidence="1 2">
    <name type="scientific">Didymella heteroderae</name>
    <dbReference type="NCBI Taxonomy" id="1769908"/>
    <lineage>
        <taxon>Eukaryota</taxon>
        <taxon>Fungi</taxon>
        <taxon>Dikarya</taxon>
        <taxon>Ascomycota</taxon>
        <taxon>Pezizomycotina</taxon>
        <taxon>Dothideomycetes</taxon>
        <taxon>Pleosporomycetidae</taxon>
        <taxon>Pleosporales</taxon>
        <taxon>Pleosporineae</taxon>
        <taxon>Didymellaceae</taxon>
        <taxon>Didymella</taxon>
    </lineage>
</organism>
<sequence length="155" mass="16315">MALFGEKYGQEYKVEAKIVGNVDVECSTSVEVMKEDDMDAEEVEGCVATLNSTSSLSTSLKAGSTKEIAAVAGEVVPDEVINSVQRKLKPLSTEPVHDVPLCSGALPMEPKANVPENAVAPPLSAEGTGMADDAVVVDAKKSHTTQDMSQIHITQ</sequence>
<proteinExistence type="predicted"/>
<name>A0A9P4WNI6_9PLEO</name>
<comment type="caution">
    <text evidence="1">The sequence shown here is derived from an EMBL/GenBank/DDBJ whole genome shotgun (WGS) entry which is preliminary data.</text>
</comment>
<dbReference type="Proteomes" id="UP000758155">
    <property type="component" value="Unassembled WGS sequence"/>
</dbReference>
<keyword evidence="2" id="KW-1185">Reference proteome</keyword>
<dbReference type="OrthoDB" id="3801096at2759"/>
<dbReference type="EMBL" id="SWKV01000044">
    <property type="protein sequence ID" value="KAF3037204.1"/>
    <property type="molecule type" value="Genomic_DNA"/>
</dbReference>
<reference evidence="1" key="1">
    <citation type="submission" date="2019-04" db="EMBL/GenBank/DDBJ databases">
        <title>Sequencing of skin fungus with MAO and IRED activity.</title>
        <authorList>
            <person name="Marsaioli A.J."/>
            <person name="Bonatto J.M.C."/>
            <person name="Reis Junior O."/>
        </authorList>
    </citation>
    <scope>NUCLEOTIDE SEQUENCE</scope>
    <source>
        <strain evidence="1">28M1</strain>
    </source>
</reference>
<dbReference type="AlphaFoldDB" id="A0A9P4WNI6"/>
<evidence type="ECO:0000313" key="2">
    <source>
        <dbReference type="Proteomes" id="UP000758155"/>
    </source>
</evidence>
<protein>
    <submittedName>
        <fullName evidence="1">Uncharacterized protein</fullName>
    </submittedName>
</protein>